<evidence type="ECO:0000313" key="6">
    <source>
        <dbReference type="EMBL" id="EKM30136.1"/>
    </source>
</evidence>
<dbReference type="InterPro" id="IPR052528">
    <property type="entry name" value="Sugar_transport-like"/>
</dbReference>
<dbReference type="Pfam" id="PF07690">
    <property type="entry name" value="MFS_1"/>
    <property type="match status" value="1"/>
</dbReference>
<keyword evidence="3 4" id="KW-0472">Membrane</keyword>
<proteinExistence type="predicted"/>
<feature type="transmembrane region" description="Helical" evidence="4">
    <location>
        <begin position="57"/>
        <end position="73"/>
    </location>
</feature>
<feature type="transmembrane region" description="Helical" evidence="4">
    <location>
        <begin position="93"/>
        <end position="115"/>
    </location>
</feature>
<dbReference type="Proteomes" id="UP000253437">
    <property type="component" value="Unassembled WGS sequence"/>
</dbReference>
<evidence type="ECO:0000256" key="3">
    <source>
        <dbReference type="ARBA" id="ARBA00023136"/>
    </source>
</evidence>
<evidence type="ECO:0000313" key="7">
    <source>
        <dbReference type="EMBL" id="RIW14326.1"/>
    </source>
</evidence>
<dbReference type="OrthoDB" id="9774288at2"/>
<sequence length="393" mass="44009">MSTSPKSWRTPQNFLLLISIIVPIAFSTWMALLNNFVIEKANFDGADIGLLQSVREIPGFLAFTVVFVLLFIREQRFMLVSLAMLTLGTAITGYFPSLFGLLFTTLLMSTGFHYFETLKQSLSLQWLSKEEAPEMLGKFISVGALASLFTYGAIWVLLEQLKFDFKTVYLLAGGIGFVLIIVMAFAFPEFKTEVPQNKKLVLRKRYWLYYALTFMSGARRQIFTVFAGFLMVEKFGYSAADITLLFLINYVFNFLFAKRIGRFIGAVGERKALMFEYVGLIFVFVGYGLVQTAEWAAALYVIDHLFFALALAIKTYFQKIADPADMASTAGVAFTINHIAAVVIPVTFGVIWLVSPSSVFYIGAGMAAVSLLLSLNIPAKPQEGNETRVLRWN</sequence>
<evidence type="ECO:0000256" key="1">
    <source>
        <dbReference type="ARBA" id="ARBA00022692"/>
    </source>
</evidence>
<feature type="transmembrane region" description="Helical" evidence="4">
    <location>
        <begin position="207"/>
        <end position="229"/>
    </location>
</feature>
<dbReference type="EMBL" id="AJSR01001779">
    <property type="protein sequence ID" value="EKM30136.1"/>
    <property type="molecule type" value="Genomic_DNA"/>
</dbReference>
<dbReference type="Gene3D" id="1.20.1250.20">
    <property type="entry name" value="MFS general substrate transporter like domains"/>
    <property type="match status" value="2"/>
</dbReference>
<feature type="transmembrane region" description="Helical" evidence="4">
    <location>
        <begin position="14"/>
        <end position="37"/>
    </location>
</feature>
<dbReference type="Proteomes" id="UP000067422">
    <property type="component" value="Chromosome 2"/>
</dbReference>
<dbReference type="AlphaFoldDB" id="K5TNY1"/>
<reference evidence="5" key="3">
    <citation type="submission" date="2018-01" db="EMBL/GenBank/DDBJ databases">
        <title>FDA dAtabase for Regulatory Grade micrObial Sequences (FDA-ARGOS): Supporting development and validation of Infectious Disease Dx tests.</title>
        <authorList>
            <person name="Hoffmann M."/>
            <person name="Allard M."/>
            <person name="Evans P."/>
            <person name="Brown E."/>
            <person name="Tallon L."/>
            <person name="Sadzewicz L."/>
            <person name="Sengamalay N."/>
            <person name="Ott S."/>
            <person name="Godinez A."/>
            <person name="Nagaraj S."/>
            <person name="Vyas G."/>
            <person name="Aluvathingal J."/>
            <person name="Nadendla S."/>
            <person name="Geyer C."/>
            <person name="Sichtig H."/>
        </authorList>
    </citation>
    <scope>NUCLEOTIDE SEQUENCE</scope>
    <source>
        <strain evidence="5">FDAARGOS_107</strain>
    </source>
</reference>
<gene>
    <name evidence="5" type="ORF">AL538_17405</name>
    <name evidence="7" type="ORF">DS957_009365</name>
    <name evidence="6" type="ORF">VCHENC02_4118</name>
</gene>
<dbReference type="SUPFAM" id="SSF103473">
    <property type="entry name" value="MFS general substrate transporter"/>
    <property type="match status" value="1"/>
</dbReference>
<feature type="transmembrane region" description="Helical" evidence="4">
    <location>
        <begin position="273"/>
        <end position="290"/>
    </location>
</feature>
<dbReference type="KEGG" id="vhr:AL538_17405"/>
<accession>K5U399</accession>
<dbReference type="PANTHER" id="PTHR23526:SF4">
    <property type="entry name" value="INTEGRAL MEMBRANE TRANSPORT PROTEIN"/>
    <property type="match status" value="1"/>
</dbReference>
<organism evidence="7 10">
    <name type="scientific">Vibrio harveyi</name>
    <name type="common">Beneckea harveyi</name>
    <dbReference type="NCBI Taxonomy" id="669"/>
    <lineage>
        <taxon>Bacteria</taxon>
        <taxon>Pseudomonadati</taxon>
        <taxon>Pseudomonadota</taxon>
        <taxon>Gammaproteobacteria</taxon>
        <taxon>Vibrionales</taxon>
        <taxon>Vibrionaceae</taxon>
        <taxon>Vibrio</taxon>
    </lineage>
</organism>
<feature type="transmembrane region" description="Helical" evidence="4">
    <location>
        <begin position="168"/>
        <end position="187"/>
    </location>
</feature>
<dbReference type="GeneID" id="83584680"/>
<dbReference type="Proteomes" id="UP000008367">
    <property type="component" value="Unassembled WGS sequence"/>
</dbReference>
<reference evidence="9" key="2">
    <citation type="submission" date="2015-12" db="EMBL/GenBank/DDBJ databases">
        <title>FDA dAtabase for Regulatory Grade micrObial Sequences (FDA-ARGOS): Supporting development and validation of Infectious Disease Dx tests.</title>
        <authorList>
            <person name="Hoffmann M."/>
            <person name="Allard M."/>
            <person name="Evans P."/>
            <person name="Brown E."/>
            <person name="Tallon L.J."/>
            <person name="Sadzewicz L."/>
            <person name="Sengamalay N."/>
            <person name="Ott S."/>
            <person name="Godinez A."/>
            <person name="Nagaraj S."/>
            <person name="Vyas G."/>
            <person name="Aluvathingal J."/>
            <person name="Nadendla S."/>
            <person name="Geyer C."/>
            <person name="Sichtig H."/>
        </authorList>
    </citation>
    <scope>NUCLEOTIDE SEQUENCE [LARGE SCALE GENOMIC DNA]</scope>
    <source>
        <strain evidence="9">ATCC 43516</strain>
    </source>
</reference>
<feature type="transmembrane region" description="Helical" evidence="4">
    <location>
        <begin position="136"/>
        <end position="156"/>
    </location>
</feature>
<feature type="transmembrane region" description="Helical" evidence="4">
    <location>
        <begin position="235"/>
        <end position="252"/>
    </location>
</feature>
<accession>K5TNY1</accession>
<reference evidence="6 8" key="1">
    <citation type="submission" date="2012-10" db="EMBL/GenBank/DDBJ databases">
        <title>Genome sequence of Vibrio Cholerae HENC-02.</title>
        <authorList>
            <person name="Eppinger M."/>
            <person name="Hasan N.A."/>
            <person name="Sengamalay N."/>
            <person name="Hine E."/>
            <person name="Su Q."/>
            <person name="Daugherty S.C."/>
            <person name="Young S."/>
            <person name="Sadzewicz L."/>
            <person name="Tallon L."/>
            <person name="Cebula T.A."/>
            <person name="Ravel J."/>
            <person name="Colwell R.R."/>
        </authorList>
    </citation>
    <scope>NUCLEOTIDE SEQUENCE [LARGE SCALE GENOMIC DNA]</scope>
    <source>
        <strain evidence="6 8">HENC-02</strain>
    </source>
</reference>
<dbReference type="InterPro" id="IPR011701">
    <property type="entry name" value="MFS"/>
</dbReference>
<evidence type="ECO:0000313" key="10">
    <source>
        <dbReference type="Proteomes" id="UP000253437"/>
    </source>
</evidence>
<evidence type="ECO:0000256" key="4">
    <source>
        <dbReference type="SAM" id="Phobius"/>
    </source>
</evidence>
<evidence type="ECO:0000256" key="2">
    <source>
        <dbReference type="ARBA" id="ARBA00022989"/>
    </source>
</evidence>
<dbReference type="InterPro" id="IPR036259">
    <property type="entry name" value="MFS_trans_sf"/>
</dbReference>
<dbReference type="EMBL" id="CP014039">
    <property type="protein sequence ID" value="AMF99507.1"/>
    <property type="molecule type" value="Genomic_DNA"/>
</dbReference>
<reference evidence="7 10" key="4">
    <citation type="submission" date="2018-08" db="EMBL/GenBank/DDBJ databases">
        <title>Vibrio harveyi strains pathogenic to white snook Centropomus viridis Lockington (1877) and potential probiotic bacteria.</title>
        <authorList>
            <person name="Soto-Rodriguez S."/>
            <person name="Gomez-Gil B."/>
            <person name="Lozano-Olvera R."/>
        </authorList>
    </citation>
    <scope>NUCLEOTIDE SEQUENCE [LARGE SCALE GENOMIC DNA]</scope>
    <source>
        <strain evidence="7 10">CAIM 1508</strain>
    </source>
</reference>
<feature type="transmembrane region" description="Helical" evidence="4">
    <location>
        <begin position="329"/>
        <end position="353"/>
    </location>
</feature>
<name>K5TNY1_VIBHA</name>
<keyword evidence="9" id="KW-1185">Reference proteome</keyword>
<evidence type="ECO:0000313" key="9">
    <source>
        <dbReference type="Proteomes" id="UP000067422"/>
    </source>
</evidence>
<dbReference type="RefSeq" id="WP_009697882.1">
    <property type="nucleotide sequence ID" value="NZ_BGNF01000073.1"/>
</dbReference>
<accession>A0A1E3E9R8</accession>
<keyword evidence="1 4" id="KW-0812">Transmembrane</keyword>
<protein>
    <submittedName>
        <fullName evidence="7">MFS transporter</fullName>
    </submittedName>
    <submittedName>
        <fullName evidence="6">Major Facilitator Superfamily protein</fullName>
    </submittedName>
</protein>
<feature type="transmembrane region" description="Helical" evidence="4">
    <location>
        <begin position="359"/>
        <end position="379"/>
    </location>
</feature>
<dbReference type="EMBL" id="QOUW02000024">
    <property type="protein sequence ID" value="RIW14326.1"/>
    <property type="molecule type" value="Genomic_DNA"/>
</dbReference>
<feature type="transmembrane region" description="Helical" evidence="4">
    <location>
        <begin position="296"/>
        <end position="317"/>
    </location>
</feature>
<dbReference type="GO" id="GO:0022857">
    <property type="term" value="F:transmembrane transporter activity"/>
    <property type="evidence" value="ECO:0007669"/>
    <property type="project" value="InterPro"/>
</dbReference>
<dbReference type="HOGENOM" id="CLU_057648_0_0_6"/>
<dbReference type="PANTHER" id="PTHR23526">
    <property type="entry name" value="INTEGRAL MEMBRANE TRANSPORT PROTEIN-RELATED"/>
    <property type="match status" value="1"/>
</dbReference>
<evidence type="ECO:0000313" key="8">
    <source>
        <dbReference type="Proteomes" id="UP000008367"/>
    </source>
</evidence>
<dbReference type="STRING" id="669.AL538_17405"/>
<keyword evidence="2 4" id="KW-1133">Transmembrane helix</keyword>
<evidence type="ECO:0000313" key="5">
    <source>
        <dbReference type="EMBL" id="AMF99507.1"/>
    </source>
</evidence>